<gene>
    <name evidence="2" type="ORF">CERSUDRAFT_73546</name>
</gene>
<dbReference type="EMBL" id="KB445796">
    <property type="protein sequence ID" value="EMD37707.1"/>
    <property type="molecule type" value="Genomic_DNA"/>
</dbReference>
<sequence length="340" mass="37689">MKYAGWDGPRAGNVDVDREESMANAAHRAVPRRLNGLLLFSHSPFRTHYPQQAYLADRADRADPAFGRHEVLYMCSDGKGSLQYNRLRYKCESRPVMGRENAKSTRSSWGGVYPWENLTLACNRRLAVVLSHVDRFQKVSEDRGQWSFGCLNNNRRPSQELSVSELPDLGTPDGFKPDGIGQADTYIHVATNGSGWISHVFPQYHDANLMPNLLCTIYAAARGRRRSPTPTSDSDQISRNGRSTATKYWPAEALPMTAEIRSRAYVAFTVISTPHPSSATAPPEGLTPWHILQAHISPAHRRVNLRRPQGQHASWPPGTSRRSVVPTGASLVPGARAGLS</sequence>
<evidence type="ECO:0000313" key="3">
    <source>
        <dbReference type="Proteomes" id="UP000016930"/>
    </source>
</evidence>
<feature type="region of interest" description="Disordered" evidence="1">
    <location>
        <begin position="307"/>
        <end position="340"/>
    </location>
</feature>
<dbReference type="Proteomes" id="UP000016930">
    <property type="component" value="Unassembled WGS sequence"/>
</dbReference>
<protein>
    <submittedName>
        <fullName evidence="2">Uncharacterized protein</fullName>
    </submittedName>
</protein>
<name>M2RGV3_CERS8</name>
<dbReference type="AlphaFoldDB" id="M2RGV3"/>
<dbReference type="HOGENOM" id="CLU_816362_0_0_1"/>
<keyword evidence="3" id="KW-1185">Reference proteome</keyword>
<accession>M2RGV3</accession>
<proteinExistence type="predicted"/>
<evidence type="ECO:0000313" key="2">
    <source>
        <dbReference type="EMBL" id="EMD37707.1"/>
    </source>
</evidence>
<reference evidence="2 3" key="1">
    <citation type="journal article" date="2012" name="Proc. Natl. Acad. Sci. U.S.A.">
        <title>Comparative genomics of Ceriporiopsis subvermispora and Phanerochaete chrysosporium provide insight into selective ligninolysis.</title>
        <authorList>
            <person name="Fernandez-Fueyo E."/>
            <person name="Ruiz-Duenas F.J."/>
            <person name="Ferreira P."/>
            <person name="Floudas D."/>
            <person name="Hibbett D.S."/>
            <person name="Canessa P."/>
            <person name="Larrondo L.F."/>
            <person name="James T.Y."/>
            <person name="Seelenfreund D."/>
            <person name="Lobos S."/>
            <person name="Polanco R."/>
            <person name="Tello M."/>
            <person name="Honda Y."/>
            <person name="Watanabe T."/>
            <person name="Watanabe T."/>
            <person name="Ryu J.S."/>
            <person name="Kubicek C.P."/>
            <person name="Schmoll M."/>
            <person name="Gaskell J."/>
            <person name="Hammel K.E."/>
            <person name="St John F.J."/>
            <person name="Vanden Wymelenberg A."/>
            <person name="Sabat G."/>
            <person name="Splinter BonDurant S."/>
            <person name="Syed K."/>
            <person name="Yadav J.S."/>
            <person name="Doddapaneni H."/>
            <person name="Subramanian V."/>
            <person name="Lavin J.L."/>
            <person name="Oguiza J.A."/>
            <person name="Perez G."/>
            <person name="Pisabarro A.G."/>
            <person name="Ramirez L."/>
            <person name="Santoyo F."/>
            <person name="Master E."/>
            <person name="Coutinho P.M."/>
            <person name="Henrissat B."/>
            <person name="Lombard V."/>
            <person name="Magnuson J.K."/>
            <person name="Kuees U."/>
            <person name="Hori C."/>
            <person name="Igarashi K."/>
            <person name="Samejima M."/>
            <person name="Held B.W."/>
            <person name="Barry K.W."/>
            <person name="LaButti K.M."/>
            <person name="Lapidus A."/>
            <person name="Lindquist E.A."/>
            <person name="Lucas S.M."/>
            <person name="Riley R."/>
            <person name="Salamov A.A."/>
            <person name="Hoffmeister D."/>
            <person name="Schwenk D."/>
            <person name="Hadar Y."/>
            <person name="Yarden O."/>
            <person name="de Vries R.P."/>
            <person name="Wiebenga A."/>
            <person name="Stenlid J."/>
            <person name="Eastwood D."/>
            <person name="Grigoriev I.V."/>
            <person name="Berka R.M."/>
            <person name="Blanchette R.A."/>
            <person name="Kersten P."/>
            <person name="Martinez A.T."/>
            <person name="Vicuna R."/>
            <person name="Cullen D."/>
        </authorList>
    </citation>
    <scope>NUCLEOTIDE SEQUENCE [LARGE SCALE GENOMIC DNA]</scope>
    <source>
        <strain evidence="2 3">B</strain>
    </source>
</reference>
<feature type="compositionally biased region" description="Polar residues" evidence="1">
    <location>
        <begin position="228"/>
        <end position="244"/>
    </location>
</feature>
<organism evidence="2 3">
    <name type="scientific">Ceriporiopsis subvermispora (strain B)</name>
    <name type="common">White-rot fungus</name>
    <name type="synonym">Gelatoporia subvermispora</name>
    <dbReference type="NCBI Taxonomy" id="914234"/>
    <lineage>
        <taxon>Eukaryota</taxon>
        <taxon>Fungi</taxon>
        <taxon>Dikarya</taxon>
        <taxon>Basidiomycota</taxon>
        <taxon>Agaricomycotina</taxon>
        <taxon>Agaricomycetes</taxon>
        <taxon>Polyporales</taxon>
        <taxon>Gelatoporiaceae</taxon>
        <taxon>Gelatoporia</taxon>
    </lineage>
</organism>
<feature type="region of interest" description="Disordered" evidence="1">
    <location>
        <begin position="224"/>
        <end position="244"/>
    </location>
</feature>
<evidence type="ECO:0000256" key="1">
    <source>
        <dbReference type="SAM" id="MobiDB-lite"/>
    </source>
</evidence>